<dbReference type="SMART" id="SM00367">
    <property type="entry name" value="LRR_CC"/>
    <property type="match status" value="5"/>
</dbReference>
<dbReference type="Gene3D" id="3.80.10.10">
    <property type="entry name" value="Ribonuclease Inhibitor"/>
    <property type="match status" value="1"/>
</dbReference>
<comment type="subcellular location">
    <subcellularLocation>
        <location evidence="1">Cytoplasm</location>
        <location evidence="1">Cytoskeleton</location>
        <location evidence="1">Cilium axoneme</location>
    </subcellularLocation>
</comment>
<reference evidence="2 3" key="1">
    <citation type="journal article" date="2015" name="Genome Biol. Evol.">
        <title>Comparative Genomics of a Bacterivorous Green Alga Reveals Evolutionary Causalities and Consequences of Phago-Mixotrophic Mode of Nutrition.</title>
        <authorList>
            <person name="Burns J.A."/>
            <person name="Paasch A."/>
            <person name="Narechania A."/>
            <person name="Kim E."/>
        </authorList>
    </citation>
    <scope>NUCLEOTIDE SEQUENCE [LARGE SCALE GENOMIC DNA]</scope>
    <source>
        <strain evidence="2 3">PLY_AMNH</strain>
    </source>
</reference>
<gene>
    <name evidence="2" type="ORF">CYMTET_13414</name>
</gene>
<accession>A0AAE0GJP5</accession>
<dbReference type="PANTHER" id="PTHR13382">
    <property type="entry name" value="MITOCHONDRIAL ATP SYNTHASE COUPLING FACTOR B"/>
    <property type="match status" value="1"/>
</dbReference>
<organism evidence="2 3">
    <name type="scientific">Cymbomonas tetramitiformis</name>
    <dbReference type="NCBI Taxonomy" id="36881"/>
    <lineage>
        <taxon>Eukaryota</taxon>
        <taxon>Viridiplantae</taxon>
        <taxon>Chlorophyta</taxon>
        <taxon>Pyramimonadophyceae</taxon>
        <taxon>Pyramimonadales</taxon>
        <taxon>Pyramimonadaceae</taxon>
        <taxon>Cymbomonas</taxon>
    </lineage>
</organism>
<proteinExistence type="predicted"/>
<dbReference type="GO" id="GO:0005930">
    <property type="term" value="C:axoneme"/>
    <property type="evidence" value="ECO:0007669"/>
    <property type="project" value="UniProtKB-SubCell"/>
</dbReference>
<keyword evidence="3" id="KW-1185">Reference proteome</keyword>
<dbReference type="Proteomes" id="UP001190700">
    <property type="component" value="Unassembled WGS sequence"/>
</dbReference>
<sequence length="364" mass="39082">MSLDDEAKDLVVEAIDGRGGSHQTGKALSEPPAVCTKLETLNLKGTYQGYVPSQFGDSAGLRSWHALFEKRGACLTGLVGYAMSANPLLHTLALGWHSEFDECEPGGFSHPVQVTLKGLASLDSVSQSLVNLDAGGCSFLCHEDIQPILQSAGGLERLNLNGARVLADLAFLGMRSVQLRHLILRANVRISDVGIVSNVLTNSPNLELLNVGCTKLTDATLRGIIRHCPRLKSLDVCFNRNMTVAGLRAAAEGLPQLVDFGFSGFELLTIPDLKHILSCNAPKTKIGIAACKDLTDDALDIILQLCPTIERLFAAYSAFTTAGIQAFVQRACGSLQQLCVRDSEAVDEAVVADIQKRFGYVFDI</sequence>
<evidence type="ECO:0000256" key="1">
    <source>
        <dbReference type="ARBA" id="ARBA00004430"/>
    </source>
</evidence>
<comment type="caution">
    <text evidence="2">The sequence shown here is derived from an EMBL/GenBank/DDBJ whole genome shotgun (WGS) entry which is preliminary data.</text>
</comment>
<name>A0AAE0GJP5_9CHLO</name>
<protein>
    <submittedName>
        <fullName evidence="2">Uncharacterized protein</fullName>
    </submittedName>
</protein>
<dbReference type="InterPro" id="IPR032675">
    <property type="entry name" value="LRR_dom_sf"/>
</dbReference>
<evidence type="ECO:0000313" key="3">
    <source>
        <dbReference type="Proteomes" id="UP001190700"/>
    </source>
</evidence>
<dbReference type="EMBL" id="LGRX02005338">
    <property type="protein sequence ID" value="KAK3278661.1"/>
    <property type="molecule type" value="Genomic_DNA"/>
</dbReference>
<dbReference type="AlphaFoldDB" id="A0AAE0GJP5"/>
<evidence type="ECO:0000313" key="2">
    <source>
        <dbReference type="EMBL" id="KAK3278661.1"/>
    </source>
</evidence>
<dbReference type="InterPro" id="IPR006553">
    <property type="entry name" value="Leu-rich_rpt_Cys-con_subtyp"/>
</dbReference>
<dbReference type="InterPro" id="IPR050648">
    <property type="entry name" value="F-box_LRR-repeat"/>
</dbReference>
<dbReference type="SUPFAM" id="SSF52047">
    <property type="entry name" value="RNI-like"/>
    <property type="match status" value="1"/>
</dbReference>